<feature type="domain" description="Cytochrome c" evidence="4">
    <location>
        <begin position="373"/>
        <end position="496"/>
    </location>
</feature>
<feature type="non-terminal residue" evidence="5">
    <location>
        <position position="496"/>
    </location>
</feature>
<comment type="caution">
    <text evidence="5">The sequence shown here is derived from an EMBL/GenBank/DDBJ whole genome shotgun (WGS) entry which is preliminary data.</text>
</comment>
<evidence type="ECO:0000256" key="2">
    <source>
        <dbReference type="ARBA" id="ARBA00022723"/>
    </source>
</evidence>
<protein>
    <recommendedName>
        <fullName evidence="4">Cytochrome c domain-containing protein</fullName>
    </recommendedName>
</protein>
<dbReference type="InterPro" id="IPR013427">
    <property type="entry name" value="Haem-bd_dom_put"/>
</dbReference>
<dbReference type="EMBL" id="BART01006903">
    <property type="protein sequence ID" value="GAG71409.1"/>
    <property type="molecule type" value="Genomic_DNA"/>
</dbReference>
<proteinExistence type="predicted"/>
<dbReference type="AlphaFoldDB" id="X0ZPU5"/>
<dbReference type="Gene3D" id="1.25.10.10">
    <property type="entry name" value="Leucine-rich Repeat Variant"/>
    <property type="match status" value="2"/>
</dbReference>
<keyword evidence="1" id="KW-0349">Heme</keyword>
<dbReference type="GO" id="GO:0046872">
    <property type="term" value="F:metal ion binding"/>
    <property type="evidence" value="ECO:0007669"/>
    <property type="project" value="UniProtKB-KW"/>
</dbReference>
<organism evidence="5">
    <name type="scientific">marine sediment metagenome</name>
    <dbReference type="NCBI Taxonomy" id="412755"/>
    <lineage>
        <taxon>unclassified sequences</taxon>
        <taxon>metagenomes</taxon>
        <taxon>ecological metagenomes</taxon>
    </lineage>
</organism>
<dbReference type="SUPFAM" id="SSF48371">
    <property type="entry name" value="ARM repeat"/>
    <property type="match status" value="1"/>
</dbReference>
<dbReference type="InterPro" id="IPR016024">
    <property type="entry name" value="ARM-type_fold"/>
</dbReference>
<evidence type="ECO:0000313" key="5">
    <source>
        <dbReference type="EMBL" id="GAG71409.1"/>
    </source>
</evidence>
<evidence type="ECO:0000259" key="4">
    <source>
        <dbReference type="PROSITE" id="PS51007"/>
    </source>
</evidence>
<keyword evidence="2" id="KW-0479">Metal-binding</keyword>
<name>X0ZPU5_9ZZZZ</name>
<dbReference type="PANTHER" id="PTHR33546:SF1">
    <property type="entry name" value="LARGE, MULTIFUNCTIONAL SECRETED PROTEIN"/>
    <property type="match status" value="1"/>
</dbReference>
<dbReference type="GO" id="GO:0009055">
    <property type="term" value="F:electron transfer activity"/>
    <property type="evidence" value="ECO:0007669"/>
    <property type="project" value="InterPro"/>
</dbReference>
<reference evidence="5" key="1">
    <citation type="journal article" date="2014" name="Front. Microbiol.">
        <title>High frequency of phylogenetically diverse reductive dehalogenase-homologous genes in deep subseafloor sedimentary metagenomes.</title>
        <authorList>
            <person name="Kawai M."/>
            <person name="Futagami T."/>
            <person name="Toyoda A."/>
            <person name="Takaki Y."/>
            <person name="Nishi S."/>
            <person name="Hori S."/>
            <person name="Arai W."/>
            <person name="Tsubouchi T."/>
            <person name="Morono Y."/>
            <person name="Uchiyama I."/>
            <person name="Ito T."/>
            <person name="Fujiyama A."/>
            <person name="Inagaki F."/>
            <person name="Takami H."/>
        </authorList>
    </citation>
    <scope>NUCLEOTIDE SEQUENCE</scope>
    <source>
        <strain evidence="5">Expedition CK06-06</strain>
    </source>
</reference>
<evidence type="ECO:0000256" key="3">
    <source>
        <dbReference type="ARBA" id="ARBA00023004"/>
    </source>
</evidence>
<keyword evidence="3" id="KW-0408">Iron</keyword>
<gene>
    <name evidence="5" type="ORF">S01H4_15754</name>
</gene>
<dbReference type="Pfam" id="PF13646">
    <property type="entry name" value="HEAT_2"/>
    <property type="match status" value="1"/>
</dbReference>
<sequence length="496" mass="53596">AGLGALSADDPLPGLTDADYTVRVHAMQLAEPFLDTSDALRARVMELASDDDPRIRLQAAMSLGESENLEILPVLVQLARDHGTEHWMPNAILSSASPFAVELFTALLAERPVSKGTKKVLQPLAATIGGQRNAEQIGMALHAIAESNPDLQSPCIAGLIQGFSEGKAEGALDEKGTAGLVKLLNEAEPQIRAETVKLASLLLPATAPELQSVFAQATTTALDDAEDLQNRENAIAVLARAPYDVFSPTVTELLDVRQSPDLQLATVKSLAGSDSPEVTQVLLEGWDRYTPKVQDAVLDTLFARTDRAAALLTALENGDIQLIDINPFRRERLMKARSYGIRKRAKQLFAEKAVDPELEKRAVAYREALSKERDLARGKGLLTKHCLVCHKLGPEGHEVGPNFVEVANTPDEGLLQEILAPSRKIDPQFRNFVVVTASGKVLNGVIASESATSVTLRQEEGKSATILRKDIDEMNASDVSLMPEDLHKNLSPQDIA</sequence>
<dbReference type="InterPro" id="IPR011989">
    <property type="entry name" value="ARM-like"/>
</dbReference>
<dbReference type="InterPro" id="IPR009056">
    <property type="entry name" value="Cyt_c-like_dom"/>
</dbReference>
<dbReference type="Gene3D" id="1.10.760.10">
    <property type="entry name" value="Cytochrome c-like domain"/>
    <property type="match status" value="1"/>
</dbReference>
<dbReference type="InterPro" id="IPR036909">
    <property type="entry name" value="Cyt_c-like_dom_sf"/>
</dbReference>
<accession>X0ZPU5</accession>
<dbReference type="GO" id="GO:0020037">
    <property type="term" value="F:heme binding"/>
    <property type="evidence" value="ECO:0007669"/>
    <property type="project" value="InterPro"/>
</dbReference>
<dbReference type="PANTHER" id="PTHR33546">
    <property type="entry name" value="LARGE, MULTIFUNCTIONAL SECRETED PROTEIN-RELATED"/>
    <property type="match status" value="1"/>
</dbReference>
<evidence type="ECO:0000256" key="1">
    <source>
        <dbReference type="ARBA" id="ARBA00022617"/>
    </source>
</evidence>
<feature type="non-terminal residue" evidence="5">
    <location>
        <position position="1"/>
    </location>
</feature>
<dbReference type="SUPFAM" id="SSF46626">
    <property type="entry name" value="Cytochrome c"/>
    <property type="match status" value="1"/>
</dbReference>
<dbReference type="NCBIfam" id="TIGR02603">
    <property type="entry name" value="CxxCH_TIGR02603"/>
    <property type="match status" value="1"/>
</dbReference>
<dbReference type="PROSITE" id="PS51007">
    <property type="entry name" value="CYTC"/>
    <property type="match status" value="1"/>
</dbReference>